<accession>A0ABR5EZI1</accession>
<organism evidence="2 3">
    <name type="scientific">Protofrankia coriariae</name>
    <dbReference type="NCBI Taxonomy" id="1562887"/>
    <lineage>
        <taxon>Bacteria</taxon>
        <taxon>Bacillati</taxon>
        <taxon>Actinomycetota</taxon>
        <taxon>Actinomycetes</taxon>
        <taxon>Frankiales</taxon>
        <taxon>Frankiaceae</taxon>
        <taxon>Protofrankia</taxon>
    </lineage>
</organism>
<protein>
    <submittedName>
        <fullName evidence="2">Uncharacterized protein</fullName>
    </submittedName>
</protein>
<dbReference type="RefSeq" id="WP_047224882.1">
    <property type="nucleotide sequence ID" value="NZ_JWIO01000053.1"/>
</dbReference>
<gene>
    <name evidence="2" type="ORF">FrCorBMG51_21850</name>
</gene>
<proteinExistence type="predicted"/>
<evidence type="ECO:0000313" key="2">
    <source>
        <dbReference type="EMBL" id="KLL09877.1"/>
    </source>
</evidence>
<feature type="region of interest" description="Disordered" evidence="1">
    <location>
        <begin position="43"/>
        <end position="74"/>
    </location>
</feature>
<dbReference type="Proteomes" id="UP000035425">
    <property type="component" value="Unassembled WGS sequence"/>
</dbReference>
<sequence length="168" mass="17694">MFAGLAVDGTTVNSLDEDSTIELTFATDTEFRCTACGADLVETPGGFDDDTGESDCPAYLPDGPDADDTGPHTPERVALAWCNSAGIRTDETDDAITLSLSTGDPRGAFTITIRRVPDDADSPLAGRLLLHLPHPGEPTPHEPLHPLHPGTFVIGRPAPTRRGHLTAA</sequence>
<reference evidence="2 3" key="1">
    <citation type="submission" date="2014-12" db="EMBL/GenBank/DDBJ databases">
        <title>Frankia sp. BMG5.1 draft genome.</title>
        <authorList>
            <person name="Gtari M."/>
            <person name="Ghodhbane-Gtari F."/>
            <person name="Nouioui I."/>
            <person name="Ktari A."/>
            <person name="Hezbri K."/>
            <person name="Mimouni W."/>
            <person name="Sbissi I."/>
            <person name="Ayari A."/>
            <person name="Yamanaka T."/>
            <person name="Normand P."/>
            <person name="Tisa L.S."/>
            <person name="Boudabous A."/>
        </authorList>
    </citation>
    <scope>NUCLEOTIDE SEQUENCE [LARGE SCALE GENOMIC DNA]</scope>
    <source>
        <strain evidence="2 3">BMG5.1</strain>
    </source>
</reference>
<evidence type="ECO:0000256" key="1">
    <source>
        <dbReference type="SAM" id="MobiDB-lite"/>
    </source>
</evidence>
<name>A0ABR5EZI1_9ACTN</name>
<evidence type="ECO:0000313" key="3">
    <source>
        <dbReference type="Proteomes" id="UP000035425"/>
    </source>
</evidence>
<keyword evidence="3" id="KW-1185">Reference proteome</keyword>
<dbReference type="EMBL" id="JWIO01000053">
    <property type="protein sequence ID" value="KLL09877.1"/>
    <property type="molecule type" value="Genomic_DNA"/>
</dbReference>
<comment type="caution">
    <text evidence="2">The sequence shown here is derived from an EMBL/GenBank/DDBJ whole genome shotgun (WGS) entry which is preliminary data.</text>
</comment>